<feature type="transmembrane region" description="Helical" evidence="2">
    <location>
        <begin position="106"/>
        <end position="132"/>
    </location>
</feature>
<organism evidence="3 4">
    <name type="scientific">Antrihabitans stalactiti</name>
    <dbReference type="NCBI Taxonomy" id="2584121"/>
    <lineage>
        <taxon>Bacteria</taxon>
        <taxon>Bacillati</taxon>
        <taxon>Actinomycetota</taxon>
        <taxon>Actinomycetes</taxon>
        <taxon>Mycobacteriales</taxon>
        <taxon>Nocardiaceae</taxon>
        <taxon>Antrihabitans</taxon>
    </lineage>
</organism>
<feature type="transmembrane region" description="Helical" evidence="2">
    <location>
        <begin position="7"/>
        <end position="26"/>
    </location>
</feature>
<dbReference type="Pfam" id="PF13384">
    <property type="entry name" value="HTH_23"/>
    <property type="match status" value="1"/>
</dbReference>
<evidence type="ECO:0000313" key="4">
    <source>
        <dbReference type="Proteomes" id="UP000535543"/>
    </source>
</evidence>
<gene>
    <name evidence="3" type="ORF">FGL95_30165</name>
</gene>
<feature type="region of interest" description="Disordered" evidence="1">
    <location>
        <begin position="155"/>
        <end position="180"/>
    </location>
</feature>
<proteinExistence type="predicted"/>
<keyword evidence="4" id="KW-1185">Reference proteome</keyword>
<dbReference type="AlphaFoldDB" id="A0A848KRX3"/>
<evidence type="ECO:0000313" key="3">
    <source>
        <dbReference type="EMBL" id="NMN99292.1"/>
    </source>
</evidence>
<keyword evidence="2" id="KW-0812">Transmembrane</keyword>
<keyword evidence="2" id="KW-0472">Membrane</keyword>
<dbReference type="RefSeq" id="WP_169594432.1">
    <property type="nucleotide sequence ID" value="NZ_VCQU01000016.1"/>
</dbReference>
<dbReference type="Pfam" id="PF10935">
    <property type="entry name" value="DUF2637"/>
    <property type="match status" value="1"/>
</dbReference>
<keyword evidence="2" id="KW-1133">Transmembrane helix</keyword>
<dbReference type="EMBL" id="VCQU01000016">
    <property type="protein sequence ID" value="NMN99292.1"/>
    <property type="molecule type" value="Genomic_DNA"/>
</dbReference>
<accession>A0A848KRX3</accession>
<protein>
    <submittedName>
        <fullName evidence="3">DUF2637 domain-containing protein</fullName>
    </submittedName>
</protein>
<feature type="transmembrane region" description="Helical" evidence="2">
    <location>
        <begin position="78"/>
        <end position="100"/>
    </location>
</feature>
<comment type="caution">
    <text evidence="3">The sequence shown here is derived from an EMBL/GenBank/DDBJ whole genome shotgun (WGS) entry which is preliminary data.</text>
</comment>
<dbReference type="InterPro" id="IPR021235">
    <property type="entry name" value="DUF2637"/>
</dbReference>
<name>A0A848KRX3_9NOCA</name>
<feature type="transmembrane region" description="Helical" evidence="2">
    <location>
        <begin position="46"/>
        <end position="66"/>
    </location>
</feature>
<evidence type="ECO:0000256" key="2">
    <source>
        <dbReference type="SAM" id="Phobius"/>
    </source>
</evidence>
<dbReference type="Proteomes" id="UP000535543">
    <property type="component" value="Unassembled WGS sequence"/>
</dbReference>
<evidence type="ECO:0000256" key="1">
    <source>
        <dbReference type="SAM" id="MobiDB-lite"/>
    </source>
</evidence>
<sequence>MTAPERAARYSAVTTTVTIGAASFVLSFEALRDLAAMAGQPSGLAWLWPVIVDGSILQATVAVVASSGHAVAAGSRRFFWTVLGVAACVSVIGNALHATVSDGRVLAPVVAAGVATVAPVSLMAATHGLAVLVRNPATTRDSCATGIATAADSDRAVDDATATGDDDGASRNDTDPSGPVDRVARVLQLGREGLSSRQIAARIGIHHSTAARILADNRDTSGASFRLISGERDDDQHQ</sequence>
<reference evidence="3 4" key="2">
    <citation type="submission" date="2020-06" db="EMBL/GenBank/DDBJ databases">
        <title>Antribacter stalactiti gen. nov., sp. nov., a new member of the family Nacardiaceae isolated from a cave.</title>
        <authorList>
            <person name="Kim I.S."/>
        </authorList>
    </citation>
    <scope>NUCLEOTIDE SEQUENCE [LARGE SCALE GENOMIC DNA]</scope>
    <source>
        <strain evidence="3 4">YC2-7</strain>
    </source>
</reference>
<reference evidence="3 4" key="1">
    <citation type="submission" date="2019-05" db="EMBL/GenBank/DDBJ databases">
        <authorList>
            <person name="Lee S.D."/>
        </authorList>
    </citation>
    <scope>NUCLEOTIDE SEQUENCE [LARGE SCALE GENOMIC DNA]</scope>
    <source>
        <strain evidence="3 4">YC2-7</strain>
    </source>
</reference>